<evidence type="ECO:0000313" key="2">
    <source>
        <dbReference type="Proteomes" id="UP001631957"/>
    </source>
</evidence>
<name>A0ABW9HMD0_9ACTN</name>
<proteinExistence type="predicted"/>
<comment type="caution">
    <text evidence="1">The sequence shown here is derived from an EMBL/GenBank/DDBJ whole genome shotgun (WGS) entry which is preliminary data.</text>
</comment>
<dbReference type="EMBL" id="JBJVNI010000005">
    <property type="protein sequence ID" value="MFM9609208.1"/>
    <property type="molecule type" value="Genomic_DNA"/>
</dbReference>
<reference evidence="1 2" key="1">
    <citation type="submission" date="2024-12" db="EMBL/GenBank/DDBJ databases">
        <title>Forecasting of Potato common scab and diversities of Pathogenic streptomyces spp. in china.</title>
        <authorList>
            <person name="Handique U."/>
            <person name="Wu J."/>
        </authorList>
    </citation>
    <scope>NUCLEOTIDE SEQUENCE [LARGE SCALE GENOMIC DNA]</scope>
    <source>
        <strain evidence="1 2">ZRIMU1530</strain>
    </source>
</reference>
<dbReference type="RefSeq" id="WP_409121074.1">
    <property type="nucleotide sequence ID" value="NZ_JBJVNI010000005.1"/>
</dbReference>
<gene>
    <name evidence="1" type="ORF">ACKI18_10825</name>
</gene>
<organism evidence="1 2">
    <name type="scientific">Streptomyces niveiscabiei</name>
    <dbReference type="NCBI Taxonomy" id="164115"/>
    <lineage>
        <taxon>Bacteria</taxon>
        <taxon>Bacillati</taxon>
        <taxon>Actinomycetota</taxon>
        <taxon>Actinomycetes</taxon>
        <taxon>Kitasatosporales</taxon>
        <taxon>Streptomycetaceae</taxon>
        <taxon>Streptomyces</taxon>
    </lineage>
</organism>
<keyword evidence="2" id="KW-1185">Reference proteome</keyword>
<dbReference type="Proteomes" id="UP001631957">
    <property type="component" value="Unassembled WGS sequence"/>
</dbReference>
<evidence type="ECO:0008006" key="3">
    <source>
        <dbReference type="Google" id="ProtNLM"/>
    </source>
</evidence>
<accession>A0ABW9HMD0</accession>
<evidence type="ECO:0000313" key="1">
    <source>
        <dbReference type="EMBL" id="MFM9609208.1"/>
    </source>
</evidence>
<sequence length="107" mass="11364">MLAVAGLSAVTAVPAAASSYKCTKAKTIKQSWGKVTYTRRSAPFGTHTWSYVSGTLTDLSASDDCIVKANFAFSRTNFEVAVNGQTEKFESSPALADHFSAGLGRFC</sequence>
<protein>
    <recommendedName>
        <fullName evidence="3">Secreted protein</fullName>
    </recommendedName>
</protein>